<evidence type="ECO:0000313" key="4">
    <source>
        <dbReference type="Proteomes" id="UP000749559"/>
    </source>
</evidence>
<gene>
    <name evidence="3" type="ORF">OFUS_LOCUS13988</name>
</gene>
<keyword evidence="1" id="KW-0175">Coiled coil</keyword>
<evidence type="ECO:0000256" key="1">
    <source>
        <dbReference type="SAM" id="Coils"/>
    </source>
</evidence>
<evidence type="ECO:0000256" key="2">
    <source>
        <dbReference type="SAM" id="MobiDB-lite"/>
    </source>
</evidence>
<evidence type="ECO:0000313" key="3">
    <source>
        <dbReference type="EMBL" id="CAH1788458.1"/>
    </source>
</evidence>
<organism evidence="3 4">
    <name type="scientific">Owenia fusiformis</name>
    <name type="common">Polychaete worm</name>
    <dbReference type="NCBI Taxonomy" id="6347"/>
    <lineage>
        <taxon>Eukaryota</taxon>
        <taxon>Metazoa</taxon>
        <taxon>Spiralia</taxon>
        <taxon>Lophotrochozoa</taxon>
        <taxon>Annelida</taxon>
        <taxon>Polychaeta</taxon>
        <taxon>Sedentaria</taxon>
        <taxon>Canalipalpata</taxon>
        <taxon>Sabellida</taxon>
        <taxon>Oweniida</taxon>
        <taxon>Oweniidae</taxon>
        <taxon>Owenia</taxon>
    </lineage>
</organism>
<keyword evidence="4" id="KW-1185">Reference proteome</keyword>
<feature type="compositionally biased region" description="Basic and acidic residues" evidence="2">
    <location>
        <begin position="522"/>
        <end position="537"/>
    </location>
</feature>
<feature type="region of interest" description="Disordered" evidence="2">
    <location>
        <begin position="498"/>
        <end position="575"/>
    </location>
</feature>
<feature type="compositionally biased region" description="Basic and acidic residues" evidence="2">
    <location>
        <begin position="546"/>
        <end position="556"/>
    </location>
</feature>
<dbReference type="OrthoDB" id="9949627at2759"/>
<accession>A0A8J1Y3W3</accession>
<dbReference type="EMBL" id="CAIIXF020000007">
    <property type="protein sequence ID" value="CAH1788458.1"/>
    <property type="molecule type" value="Genomic_DNA"/>
</dbReference>
<dbReference type="Proteomes" id="UP000749559">
    <property type="component" value="Unassembled WGS sequence"/>
</dbReference>
<proteinExistence type="predicted"/>
<feature type="coiled-coil region" evidence="1">
    <location>
        <begin position="317"/>
        <end position="408"/>
    </location>
</feature>
<dbReference type="AlphaFoldDB" id="A0A8J1Y3W3"/>
<name>A0A8J1Y3W3_OWEFU</name>
<sequence>MSAMMGNHREEHMAEEIQDIQELWSHYYTMASKMDDASRLQIHDNLHRQINSYEKLLRHTGSKFDIQKHHEMIQLVSRGLPKNFTPRQKLNKSRAKFDIQTIDSIIKLKEVVDEFKTGQRKGILKEEERHAIQYFADFFNELESLKALKGYFDDRIYITLQEYFYDSAQSDDIAEDDDISVIEDVSPISSEDVINNKADKVKAFLPWVDDNDGNHNIENNAIKSKDKSKIQINACVRKLRKINSKWDKLFTDVTIDAQNFENESKQNISHLNNYNIHENILRLVPDLLIKSEESIELAKKWWIHANKFYDILPKDAYKQKVKQINQLEEMLETLKSEIDTHEEAKTLLVEDVNVLEKRNKRVQTLQEQLENVEEMRNFVLKMYRTITNEKLRIQLNIVEDDLEGKDRDVLISQSLAYEVRLMKLDKELSVLDFQHSLVMSDYQLELEIHPEMVRYLGAQRIETEDMKAVIKEKREEKKDMEKQLEILKDEVHKIESGEKRNQLESKSPGLVLRSNTFTTEKSIVKKDSPANEHRWELNTDSNENGLHNDPRTDSRLNPKSGNNAETEIELSDEEF</sequence>
<protein>
    <submittedName>
        <fullName evidence="3">Uncharacterized protein</fullName>
    </submittedName>
</protein>
<comment type="caution">
    <text evidence="3">The sequence shown here is derived from an EMBL/GenBank/DDBJ whole genome shotgun (WGS) entry which is preliminary data.</text>
</comment>
<feature type="coiled-coil region" evidence="1">
    <location>
        <begin position="463"/>
        <end position="497"/>
    </location>
</feature>
<feature type="compositionally biased region" description="Acidic residues" evidence="2">
    <location>
        <begin position="566"/>
        <end position="575"/>
    </location>
</feature>
<reference evidence="3" key="1">
    <citation type="submission" date="2022-03" db="EMBL/GenBank/DDBJ databases">
        <authorList>
            <person name="Martin C."/>
        </authorList>
    </citation>
    <scope>NUCLEOTIDE SEQUENCE</scope>
</reference>